<feature type="transmembrane region" description="Helical" evidence="2">
    <location>
        <begin position="88"/>
        <end position="105"/>
    </location>
</feature>
<comment type="caution">
    <text evidence="3">The sequence shown here is derived from an EMBL/GenBank/DDBJ whole genome shotgun (WGS) entry which is preliminary data.</text>
</comment>
<proteinExistence type="predicted"/>
<dbReference type="AlphaFoldDB" id="A0A927M714"/>
<accession>A0A927M714</accession>
<reference evidence="3" key="1">
    <citation type="submission" date="2020-10" db="EMBL/GenBank/DDBJ databases">
        <title>Sequencing the genomes of 1000 actinobacteria strains.</title>
        <authorList>
            <person name="Klenk H.-P."/>
        </authorList>
    </citation>
    <scope>NUCLEOTIDE SEQUENCE</scope>
    <source>
        <strain evidence="3">DSM 46832</strain>
    </source>
</reference>
<feature type="transmembrane region" description="Helical" evidence="2">
    <location>
        <begin position="63"/>
        <end position="82"/>
    </location>
</feature>
<evidence type="ECO:0000313" key="4">
    <source>
        <dbReference type="Proteomes" id="UP000649753"/>
    </source>
</evidence>
<evidence type="ECO:0008006" key="5">
    <source>
        <dbReference type="Google" id="ProtNLM"/>
    </source>
</evidence>
<gene>
    <name evidence="3" type="ORF">H4W31_004812</name>
</gene>
<keyword evidence="2" id="KW-0812">Transmembrane</keyword>
<feature type="region of interest" description="Disordered" evidence="1">
    <location>
        <begin position="1"/>
        <end position="27"/>
    </location>
</feature>
<evidence type="ECO:0000256" key="1">
    <source>
        <dbReference type="SAM" id="MobiDB-lite"/>
    </source>
</evidence>
<protein>
    <recommendedName>
        <fullName evidence="5">DUF3592 domain-containing protein</fullName>
    </recommendedName>
</protein>
<dbReference type="RefSeq" id="WP_318783373.1">
    <property type="nucleotide sequence ID" value="NZ_JADBEB010000001.1"/>
</dbReference>
<evidence type="ECO:0000256" key="2">
    <source>
        <dbReference type="SAM" id="Phobius"/>
    </source>
</evidence>
<sequence length="248" mass="26066">MHPEPTPPGRIQPAHGQPAPQRFTGKTPAGFGSHGIGPAGAPPTGSAPWAGVWTAGKSTRRTALVVLLGLAFIGLNTAIAYATVGSKVISIVTGLAFCLIFMVVVRVLHRAMWLSLLSFLPALFVLVGSVGLAPDLALEKRGVRQEVTIVDAEVAGKRHTFTLRGDDGPLDEPLTYQGSNPGYQIGDTLTVLTDPDGVIALEEADRVDSSGTLGSLVLGGIGWIVIALLAGWRGHVRRREGRFDTLVI</sequence>
<feature type="compositionally biased region" description="Pro residues" evidence="1">
    <location>
        <begin position="1"/>
        <end position="10"/>
    </location>
</feature>
<feature type="transmembrane region" description="Helical" evidence="2">
    <location>
        <begin position="213"/>
        <end position="232"/>
    </location>
</feature>
<keyword evidence="4" id="KW-1185">Reference proteome</keyword>
<dbReference type="EMBL" id="JADBEB010000001">
    <property type="protein sequence ID" value="MBE1489174.1"/>
    <property type="molecule type" value="Genomic_DNA"/>
</dbReference>
<name>A0A927M714_9ACTN</name>
<dbReference type="Proteomes" id="UP000649753">
    <property type="component" value="Unassembled WGS sequence"/>
</dbReference>
<evidence type="ECO:0000313" key="3">
    <source>
        <dbReference type="EMBL" id="MBE1489174.1"/>
    </source>
</evidence>
<keyword evidence="2" id="KW-0472">Membrane</keyword>
<organism evidence="3 4">
    <name type="scientific">Plantactinospora soyae</name>
    <dbReference type="NCBI Taxonomy" id="1544732"/>
    <lineage>
        <taxon>Bacteria</taxon>
        <taxon>Bacillati</taxon>
        <taxon>Actinomycetota</taxon>
        <taxon>Actinomycetes</taxon>
        <taxon>Micromonosporales</taxon>
        <taxon>Micromonosporaceae</taxon>
        <taxon>Plantactinospora</taxon>
    </lineage>
</organism>
<keyword evidence="2" id="KW-1133">Transmembrane helix</keyword>
<feature type="transmembrane region" description="Helical" evidence="2">
    <location>
        <begin position="112"/>
        <end position="133"/>
    </location>
</feature>